<dbReference type="GO" id="GO:0016407">
    <property type="term" value="F:acetyltransferase activity"/>
    <property type="evidence" value="ECO:0007669"/>
    <property type="project" value="InterPro"/>
</dbReference>
<dbReference type="EMBL" id="KV875102">
    <property type="protein sequence ID" value="OIW25261.1"/>
    <property type="molecule type" value="Genomic_DNA"/>
</dbReference>
<feature type="compositionally biased region" description="Polar residues" evidence="3">
    <location>
        <begin position="10"/>
        <end position="22"/>
    </location>
</feature>
<organism evidence="4 5">
    <name type="scientific">Coniochaeta ligniaria NRRL 30616</name>
    <dbReference type="NCBI Taxonomy" id="1408157"/>
    <lineage>
        <taxon>Eukaryota</taxon>
        <taxon>Fungi</taxon>
        <taxon>Dikarya</taxon>
        <taxon>Ascomycota</taxon>
        <taxon>Pezizomycotina</taxon>
        <taxon>Sordariomycetes</taxon>
        <taxon>Sordariomycetidae</taxon>
        <taxon>Coniochaetales</taxon>
        <taxon>Coniochaetaceae</taxon>
        <taxon>Coniochaeta</taxon>
    </lineage>
</organism>
<dbReference type="PANTHER" id="PTHR42034">
    <property type="entry name" value="CHROMOSOME 7, WHOLE GENOME SHOTGUN SEQUENCE-RELATED"/>
    <property type="match status" value="1"/>
</dbReference>
<sequence>MSLPTLPDLTPQTYRWHSSPDSPHTVRRLANGTEAWVGIKAENAKGQYDFYINTSLRIANTWITPPSATLPLASPVASLSLAGLKEKLAVALVLVGHAEIGCLAVWPEDGGVTPWIEYVMPRTTGEALARARATVEVRVGGLSGFDLRAQLEAQRRGGDVPEPAASVRLYLLADVVDETVPLREGTGVELLAHFNHVFWDGISARMIVGELFVLLGQTMEWDQERVLSKTETEWSDVLGMGLSEPILDVCKVDVEALAHDDEFKKAREEFIGVLMESGSSWGLPVTDAEGTPRTEWYRFSTAESEAIIRAVKTRIGPQYTISHLGHAATVLALLKARPLPSGDTTTKLITALPVNGRYFLHGELAEGNFLQDEFADVQYGACQARAVVEFPQLGQWTVDENDETAVKAALEGLSKHIKQSYDYWLSKPFQLALCVSKDNFLSSFLSSKPPSFSDSSIPIFASDGIVDRYVPGEIMGSFGNTLMTVEACSFLLDTYNDSLLIRMESWKGATSLSFCFNDGYFKSEDAARFLKDMAGFMLTFAE</sequence>
<keyword evidence="2 4" id="KW-0808">Transferase</keyword>
<accession>A0A1J7ICV4</accession>
<evidence type="ECO:0000256" key="1">
    <source>
        <dbReference type="ARBA" id="ARBA00006439"/>
    </source>
</evidence>
<dbReference type="Proteomes" id="UP000182658">
    <property type="component" value="Unassembled WGS sequence"/>
</dbReference>
<dbReference type="OrthoDB" id="2548233at2759"/>
<evidence type="ECO:0000313" key="4">
    <source>
        <dbReference type="EMBL" id="OIW25261.1"/>
    </source>
</evidence>
<feature type="region of interest" description="Disordered" evidence="3">
    <location>
        <begin position="1"/>
        <end position="22"/>
    </location>
</feature>
<dbReference type="InterPro" id="IPR009992">
    <property type="entry name" value="Tri3/Sat12/Sat16/Mac1"/>
</dbReference>
<evidence type="ECO:0000313" key="5">
    <source>
        <dbReference type="Proteomes" id="UP000182658"/>
    </source>
</evidence>
<dbReference type="Gene3D" id="3.30.559.10">
    <property type="entry name" value="Chloramphenicol acetyltransferase-like domain"/>
    <property type="match status" value="1"/>
</dbReference>
<dbReference type="GO" id="GO:0043386">
    <property type="term" value="P:mycotoxin biosynthetic process"/>
    <property type="evidence" value="ECO:0007669"/>
    <property type="project" value="InterPro"/>
</dbReference>
<dbReference type="InterPro" id="IPR023213">
    <property type="entry name" value="CAT-like_dom_sf"/>
</dbReference>
<evidence type="ECO:0000256" key="3">
    <source>
        <dbReference type="SAM" id="MobiDB-lite"/>
    </source>
</evidence>
<reference evidence="4 5" key="1">
    <citation type="submission" date="2016-10" db="EMBL/GenBank/DDBJ databases">
        <title>Draft genome sequence of Coniochaeta ligniaria NRRL30616, a lignocellulolytic fungus for bioabatement of inhibitors in plant biomass hydrolysates.</title>
        <authorList>
            <consortium name="DOE Joint Genome Institute"/>
            <person name="Jimenez D.J."/>
            <person name="Hector R.E."/>
            <person name="Riley R."/>
            <person name="Sun H."/>
            <person name="Grigoriev I.V."/>
            <person name="Van Elsas J.D."/>
            <person name="Nichols N.N."/>
        </authorList>
    </citation>
    <scope>NUCLEOTIDE SEQUENCE [LARGE SCALE GENOMIC DNA]</scope>
    <source>
        <strain evidence="4 5">NRRL 30616</strain>
    </source>
</reference>
<name>A0A1J7ICV4_9PEZI</name>
<protein>
    <submittedName>
        <fullName evidence="4">15-O-acetyltransferase Tri3</fullName>
    </submittedName>
</protein>
<keyword evidence="5" id="KW-1185">Reference proteome</keyword>
<dbReference type="Pfam" id="PF07428">
    <property type="entry name" value="Tri3"/>
    <property type="match status" value="1"/>
</dbReference>
<evidence type="ECO:0000256" key="2">
    <source>
        <dbReference type="ARBA" id="ARBA00022679"/>
    </source>
</evidence>
<gene>
    <name evidence="4" type="ORF">CONLIGDRAFT_685119</name>
</gene>
<dbReference type="AlphaFoldDB" id="A0A1J7ICV4"/>
<dbReference type="PANTHER" id="PTHR42034:SF1">
    <property type="entry name" value="CONDENSATION DOMAIN-CONTAINING PROTEIN"/>
    <property type="match status" value="1"/>
</dbReference>
<dbReference type="Gene3D" id="3.30.559.30">
    <property type="entry name" value="Nonribosomal peptide synthetase, condensation domain"/>
    <property type="match status" value="1"/>
</dbReference>
<dbReference type="InParanoid" id="A0A1J7ICV4"/>
<comment type="similarity">
    <text evidence="1">Belongs to the trichothecene O-acetyltransferase family.</text>
</comment>
<proteinExistence type="inferred from homology"/>